<reference evidence="1" key="1">
    <citation type="submission" date="2023-10" db="EMBL/GenBank/DDBJ databases">
        <authorList>
            <person name="Rodriguez Cubillos JULIANA M."/>
            <person name="De Vega J."/>
        </authorList>
    </citation>
    <scope>NUCLEOTIDE SEQUENCE</scope>
</reference>
<dbReference type="EMBL" id="CASHSV030000823">
    <property type="protein sequence ID" value="CAJ2679801.1"/>
    <property type="molecule type" value="Genomic_DNA"/>
</dbReference>
<evidence type="ECO:0000313" key="2">
    <source>
        <dbReference type="Proteomes" id="UP001177021"/>
    </source>
</evidence>
<protein>
    <submittedName>
        <fullName evidence="1">Uncharacterized protein</fullName>
    </submittedName>
</protein>
<evidence type="ECO:0000313" key="1">
    <source>
        <dbReference type="EMBL" id="CAJ2679801.1"/>
    </source>
</evidence>
<organism evidence="1 2">
    <name type="scientific">Trifolium pratense</name>
    <name type="common">Red clover</name>
    <dbReference type="NCBI Taxonomy" id="57577"/>
    <lineage>
        <taxon>Eukaryota</taxon>
        <taxon>Viridiplantae</taxon>
        <taxon>Streptophyta</taxon>
        <taxon>Embryophyta</taxon>
        <taxon>Tracheophyta</taxon>
        <taxon>Spermatophyta</taxon>
        <taxon>Magnoliopsida</taxon>
        <taxon>eudicotyledons</taxon>
        <taxon>Gunneridae</taxon>
        <taxon>Pentapetalae</taxon>
        <taxon>rosids</taxon>
        <taxon>fabids</taxon>
        <taxon>Fabales</taxon>
        <taxon>Fabaceae</taxon>
        <taxon>Papilionoideae</taxon>
        <taxon>50 kb inversion clade</taxon>
        <taxon>NPAAA clade</taxon>
        <taxon>Hologalegina</taxon>
        <taxon>IRL clade</taxon>
        <taxon>Trifolieae</taxon>
        <taxon>Trifolium</taxon>
    </lineage>
</organism>
<comment type="caution">
    <text evidence="1">The sequence shown here is derived from an EMBL/GenBank/DDBJ whole genome shotgun (WGS) entry which is preliminary data.</text>
</comment>
<name>A0ACB0MFU4_TRIPR</name>
<accession>A0ACB0MFU4</accession>
<sequence>MSFAKYPHCYARVFVKIFWKPSMIINACDLQFFLLRKWMEIIGQAHQNVEAGLSFLTLLAFLCKIHVQVHLLQRYIPGLWMPTSSLLMERMPLIAAAFLNGSARLAKR</sequence>
<keyword evidence="2" id="KW-1185">Reference proteome</keyword>
<proteinExistence type="predicted"/>
<gene>
    <name evidence="1" type="ORF">MILVUS5_LOCUS41826</name>
</gene>
<dbReference type="Proteomes" id="UP001177021">
    <property type="component" value="Unassembled WGS sequence"/>
</dbReference>